<sequence length="257" mass="29853">MNTSIPRYHGLDALRGTAMVLGIVLHAALPYIPGMPPSIWPSDNSSSYLIKIVFEFIHMWRMPLFFMLAGFFANLIITRKSWMFWCNNRFLRVGLPIAVFFPVMGLTLPWIWKYGQTGEFYFFYSNTGQPFHLWFLWHLLIFVLFSTLFRMLGKAFVALMRLLGGNRLEVLTSFLYKLKNVIAVIIFKSKFPIGFMLACGITNLWAGGELIINPFGSGLYFLFGFSLYKNPSLFSFIRKEWKYYLLIAILIFSLYIA</sequence>
<feature type="transmembrane region" description="Helical" evidence="1">
    <location>
        <begin position="240"/>
        <end position="256"/>
    </location>
</feature>
<gene>
    <name evidence="3" type="ORF">METZ01_LOCUS309026</name>
</gene>
<dbReference type="InterPro" id="IPR050623">
    <property type="entry name" value="Glucan_succinyl_AcylTrfase"/>
</dbReference>
<accession>A0A382N8T8</accession>
<feature type="transmembrane region" description="Helical" evidence="1">
    <location>
        <begin position="12"/>
        <end position="32"/>
    </location>
</feature>
<feature type="domain" description="Acyltransferase 3" evidence="2">
    <location>
        <begin position="9"/>
        <end position="256"/>
    </location>
</feature>
<feature type="transmembrane region" description="Helical" evidence="1">
    <location>
        <begin position="181"/>
        <end position="205"/>
    </location>
</feature>
<dbReference type="PANTHER" id="PTHR36927:SF1">
    <property type="entry name" value="MDO-LIKE PROTEIN"/>
    <property type="match status" value="1"/>
</dbReference>
<feature type="transmembrane region" description="Helical" evidence="1">
    <location>
        <begin position="211"/>
        <end position="228"/>
    </location>
</feature>
<dbReference type="PANTHER" id="PTHR36927">
    <property type="entry name" value="BLR4337 PROTEIN"/>
    <property type="match status" value="1"/>
</dbReference>
<evidence type="ECO:0000313" key="3">
    <source>
        <dbReference type="EMBL" id="SVC56172.1"/>
    </source>
</evidence>
<dbReference type="Pfam" id="PF01757">
    <property type="entry name" value="Acyl_transf_3"/>
    <property type="match status" value="1"/>
</dbReference>
<keyword evidence="1" id="KW-0472">Membrane</keyword>
<feature type="transmembrane region" description="Helical" evidence="1">
    <location>
        <begin position="90"/>
        <end position="112"/>
    </location>
</feature>
<dbReference type="InterPro" id="IPR002656">
    <property type="entry name" value="Acyl_transf_3_dom"/>
</dbReference>
<organism evidence="3">
    <name type="scientific">marine metagenome</name>
    <dbReference type="NCBI Taxonomy" id="408172"/>
    <lineage>
        <taxon>unclassified sequences</taxon>
        <taxon>metagenomes</taxon>
        <taxon>ecological metagenomes</taxon>
    </lineage>
</organism>
<evidence type="ECO:0000259" key="2">
    <source>
        <dbReference type="Pfam" id="PF01757"/>
    </source>
</evidence>
<keyword evidence="1" id="KW-0812">Transmembrane</keyword>
<evidence type="ECO:0000256" key="1">
    <source>
        <dbReference type="SAM" id="Phobius"/>
    </source>
</evidence>
<dbReference type="GO" id="GO:0016747">
    <property type="term" value="F:acyltransferase activity, transferring groups other than amino-acyl groups"/>
    <property type="evidence" value="ECO:0007669"/>
    <property type="project" value="InterPro"/>
</dbReference>
<name>A0A382N8T8_9ZZZZ</name>
<feature type="transmembrane region" description="Helical" evidence="1">
    <location>
        <begin position="52"/>
        <end position="78"/>
    </location>
</feature>
<protein>
    <recommendedName>
        <fullName evidence="2">Acyltransferase 3 domain-containing protein</fullName>
    </recommendedName>
</protein>
<dbReference type="AlphaFoldDB" id="A0A382N8T8"/>
<feature type="non-terminal residue" evidence="3">
    <location>
        <position position="257"/>
    </location>
</feature>
<proteinExistence type="predicted"/>
<keyword evidence="1" id="KW-1133">Transmembrane helix</keyword>
<feature type="transmembrane region" description="Helical" evidence="1">
    <location>
        <begin position="132"/>
        <end position="152"/>
    </location>
</feature>
<reference evidence="3" key="1">
    <citation type="submission" date="2018-05" db="EMBL/GenBank/DDBJ databases">
        <authorList>
            <person name="Lanie J.A."/>
            <person name="Ng W.-L."/>
            <person name="Kazmierczak K.M."/>
            <person name="Andrzejewski T.M."/>
            <person name="Davidsen T.M."/>
            <person name="Wayne K.J."/>
            <person name="Tettelin H."/>
            <person name="Glass J.I."/>
            <person name="Rusch D."/>
            <person name="Podicherti R."/>
            <person name="Tsui H.-C.T."/>
            <person name="Winkler M.E."/>
        </authorList>
    </citation>
    <scope>NUCLEOTIDE SEQUENCE</scope>
</reference>
<dbReference type="EMBL" id="UINC01098002">
    <property type="protein sequence ID" value="SVC56172.1"/>
    <property type="molecule type" value="Genomic_DNA"/>
</dbReference>